<sequence length="240" mass="26446">MASRADDGCGWKGRRAVQERAIETRRNILAAAAKVFEEHGYKAATIADVLAEADVTKGALYFHFPSKESLADGVLREQDEQFPTPERAGKLQQLVDTVMVQAYRLQTDCMARAGVRLTLDQRAGSIDRKGPFARWADTCRQLLETAQRQGEVFPHVVALETAEALVGSFAGIQAMSQAYSNYADLTARVGILMRHLLPGVAHAPVLASLDLSEDRGERVFAEVLALHSDEPDRFRRVPVN</sequence>
<dbReference type="InterPro" id="IPR047923">
    <property type="entry name" value="ArpA-like"/>
</dbReference>
<dbReference type="InterPro" id="IPR009057">
    <property type="entry name" value="Homeodomain-like_sf"/>
</dbReference>
<dbReference type="PANTHER" id="PTHR30055">
    <property type="entry name" value="HTH-TYPE TRANSCRIPTIONAL REGULATOR RUTR"/>
    <property type="match status" value="1"/>
</dbReference>
<proteinExistence type="predicted"/>
<keyword evidence="7" id="KW-1185">Reference proteome</keyword>
<name>A0ABS2TVA9_9ACTN</name>
<protein>
    <submittedName>
        <fullName evidence="6">TetR/AcrR family transcriptional regulator</fullName>
    </submittedName>
</protein>
<dbReference type="EMBL" id="JADKYB010000012">
    <property type="protein sequence ID" value="MBM9507274.1"/>
    <property type="molecule type" value="Genomic_DNA"/>
</dbReference>
<accession>A0ABS2TVA9</accession>
<dbReference type="PANTHER" id="PTHR30055:SF234">
    <property type="entry name" value="HTH-TYPE TRANSCRIPTIONAL REGULATOR BETI"/>
    <property type="match status" value="1"/>
</dbReference>
<comment type="caution">
    <text evidence="6">The sequence shown here is derived from an EMBL/GenBank/DDBJ whole genome shotgun (WGS) entry which is preliminary data.</text>
</comment>
<keyword evidence="3" id="KW-0804">Transcription</keyword>
<dbReference type="SUPFAM" id="SSF48498">
    <property type="entry name" value="Tetracyclin repressor-like, C-terminal domain"/>
    <property type="match status" value="1"/>
</dbReference>
<evidence type="ECO:0000259" key="5">
    <source>
        <dbReference type="PROSITE" id="PS50977"/>
    </source>
</evidence>
<evidence type="ECO:0000256" key="4">
    <source>
        <dbReference type="PROSITE-ProRule" id="PRU00335"/>
    </source>
</evidence>
<dbReference type="Proteomes" id="UP000749040">
    <property type="component" value="Unassembled WGS sequence"/>
</dbReference>
<dbReference type="InterPro" id="IPR036271">
    <property type="entry name" value="Tet_transcr_reg_TetR-rel_C_sf"/>
</dbReference>
<feature type="DNA-binding region" description="H-T-H motif" evidence="4">
    <location>
        <begin position="45"/>
        <end position="64"/>
    </location>
</feature>
<keyword evidence="2 4" id="KW-0238">DNA-binding</keyword>
<dbReference type="NCBIfam" id="NF041196">
    <property type="entry name" value="ScbR_bind_reg"/>
    <property type="match status" value="1"/>
</dbReference>
<dbReference type="PROSITE" id="PS01081">
    <property type="entry name" value="HTH_TETR_1"/>
    <property type="match status" value="1"/>
</dbReference>
<dbReference type="PROSITE" id="PS50977">
    <property type="entry name" value="HTH_TETR_2"/>
    <property type="match status" value="1"/>
</dbReference>
<evidence type="ECO:0000313" key="6">
    <source>
        <dbReference type="EMBL" id="MBM9507274.1"/>
    </source>
</evidence>
<gene>
    <name evidence="6" type="ORF">ITX44_22605</name>
</gene>
<evidence type="ECO:0000256" key="3">
    <source>
        <dbReference type="ARBA" id="ARBA00023163"/>
    </source>
</evidence>
<dbReference type="SUPFAM" id="SSF46689">
    <property type="entry name" value="Homeodomain-like"/>
    <property type="match status" value="1"/>
</dbReference>
<keyword evidence="1" id="KW-0805">Transcription regulation</keyword>
<feature type="domain" description="HTH tetR-type" evidence="5">
    <location>
        <begin position="22"/>
        <end position="82"/>
    </location>
</feature>
<dbReference type="PRINTS" id="PR00455">
    <property type="entry name" value="HTHTETR"/>
</dbReference>
<evidence type="ECO:0000256" key="1">
    <source>
        <dbReference type="ARBA" id="ARBA00023015"/>
    </source>
</evidence>
<reference evidence="6 7" key="1">
    <citation type="submission" date="2021-01" db="EMBL/GenBank/DDBJ databases">
        <title>Streptomyces acididurans sp. nov., isolated from a peat swamp forest soil.</title>
        <authorList>
            <person name="Chantavorakit T."/>
            <person name="Duangmal K."/>
        </authorList>
    </citation>
    <scope>NUCLEOTIDE SEQUENCE [LARGE SCALE GENOMIC DNA]</scope>
    <source>
        <strain evidence="6 7">KK5PA1</strain>
    </source>
</reference>
<dbReference type="InterPro" id="IPR050109">
    <property type="entry name" value="HTH-type_TetR-like_transc_reg"/>
</dbReference>
<evidence type="ECO:0000313" key="7">
    <source>
        <dbReference type="Proteomes" id="UP000749040"/>
    </source>
</evidence>
<dbReference type="InterPro" id="IPR001647">
    <property type="entry name" value="HTH_TetR"/>
</dbReference>
<evidence type="ECO:0000256" key="2">
    <source>
        <dbReference type="ARBA" id="ARBA00023125"/>
    </source>
</evidence>
<dbReference type="Gene3D" id="1.10.357.10">
    <property type="entry name" value="Tetracycline Repressor, domain 2"/>
    <property type="match status" value="1"/>
</dbReference>
<dbReference type="Pfam" id="PF00440">
    <property type="entry name" value="TetR_N"/>
    <property type="match status" value="1"/>
</dbReference>
<organism evidence="6 7">
    <name type="scientific">Actinacidiphila acididurans</name>
    <dbReference type="NCBI Taxonomy" id="2784346"/>
    <lineage>
        <taxon>Bacteria</taxon>
        <taxon>Bacillati</taxon>
        <taxon>Actinomycetota</taxon>
        <taxon>Actinomycetes</taxon>
        <taxon>Kitasatosporales</taxon>
        <taxon>Streptomycetaceae</taxon>
        <taxon>Actinacidiphila</taxon>
    </lineage>
</organism>
<dbReference type="InterPro" id="IPR023772">
    <property type="entry name" value="DNA-bd_HTH_TetR-type_CS"/>
</dbReference>